<name>A0ABY3WIZ3_9ACTN</name>
<reference evidence="3 4" key="1">
    <citation type="submission" date="2021-03" db="EMBL/GenBank/DDBJ databases">
        <title>Complete genome of Streptomyces formicae strain 1H-GS9 (DSM 100524).</title>
        <authorList>
            <person name="Atanasov K.E."/>
            <person name="Altabella T."/>
            <person name="Ferrer A."/>
        </authorList>
    </citation>
    <scope>NUCLEOTIDE SEQUENCE [LARGE SCALE GENOMIC DNA]</scope>
    <source>
        <strain evidence="3 4">1H-GS9</strain>
    </source>
</reference>
<protein>
    <recommendedName>
        <fullName evidence="5">Mce-associated membrane protein</fullName>
    </recommendedName>
</protein>
<evidence type="ECO:0000256" key="2">
    <source>
        <dbReference type="ARBA" id="ARBA00023136"/>
    </source>
</evidence>
<dbReference type="InterPro" id="IPR032710">
    <property type="entry name" value="NTF2-like_dom_sf"/>
</dbReference>
<dbReference type="PANTHER" id="PTHR37042:SF4">
    <property type="entry name" value="OUTER MEMBRANE PROTEIN RV1973"/>
    <property type="match status" value="1"/>
</dbReference>
<sequence length="177" mass="18821">MARRTPRNPLLTVAVTLAVAAAGWAGLSGRSWYAAAHDDAAAYAHERDRALAAAEQAVQNMNTLDHRDVDRGLDRWEDSSTGDLHKQLVDGRGQFEKQIKEARTVTTAKVLSGAVTELDERAGRASVMVALRITVTAPKGEPAAKESRLLGELTRTPEGWKLSALGQAPVGNATAAG</sequence>
<keyword evidence="2" id="KW-0472">Membrane</keyword>
<gene>
    <name evidence="3" type="ORF">J4032_14295</name>
</gene>
<dbReference type="PANTHER" id="PTHR37042">
    <property type="entry name" value="OUTER MEMBRANE PROTEIN RV1973"/>
    <property type="match status" value="1"/>
</dbReference>
<evidence type="ECO:0008006" key="5">
    <source>
        <dbReference type="Google" id="ProtNLM"/>
    </source>
</evidence>
<comment type="subcellular location">
    <subcellularLocation>
        <location evidence="1">Membrane</location>
    </subcellularLocation>
</comment>
<accession>A0ABY3WIZ3</accession>
<dbReference type="EMBL" id="CP071872">
    <property type="protein sequence ID" value="UNM12543.1"/>
    <property type="molecule type" value="Genomic_DNA"/>
</dbReference>
<proteinExistence type="predicted"/>
<evidence type="ECO:0000313" key="4">
    <source>
        <dbReference type="Proteomes" id="UP000828924"/>
    </source>
</evidence>
<dbReference type="Proteomes" id="UP000828924">
    <property type="component" value="Chromosome"/>
</dbReference>
<dbReference type="SUPFAM" id="SSF54427">
    <property type="entry name" value="NTF2-like"/>
    <property type="match status" value="1"/>
</dbReference>
<dbReference type="RefSeq" id="WP_242331152.1">
    <property type="nucleotide sequence ID" value="NZ_CP071872.1"/>
</dbReference>
<evidence type="ECO:0000313" key="3">
    <source>
        <dbReference type="EMBL" id="UNM12543.1"/>
    </source>
</evidence>
<organism evidence="3 4">
    <name type="scientific">Streptomyces formicae</name>
    <dbReference type="NCBI Taxonomy" id="1616117"/>
    <lineage>
        <taxon>Bacteria</taxon>
        <taxon>Bacillati</taxon>
        <taxon>Actinomycetota</taxon>
        <taxon>Actinomycetes</taxon>
        <taxon>Kitasatosporales</taxon>
        <taxon>Streptomycetaceae</taxon>
        <taxon>Streptomyces</taxon>
    </lineage>
</organism>
<evidence type="ECO:0000256" key="1">
    <source>
        <dbReference type="ARBA" id="ARBA00004370"/>
    </source>
</evidence>
<keyword evidence="4" id="KW-1185">Reference proteome</keyword>